<reference evidence="1" key="2">
    <citation type="submission" date="2020-12" db="EMBL/GenBank/DDBJ databases">
        <authorList>
            <person name="Kanost M."/>
        </authorList>
    </citation>
    <scope>NUCLEOTIDE SEQUENCE</scope>
</reference>
<sequence length="176" mass="19750">MKNKDPLVIMKDVLNFHTDEEIVCALKNQNKGLFERIESGKIKIEVKYRKRTRNSLMSHIILSVSPEVWRMLTGAGAVHVDSQRVRVADQSPIVQCTECLGFGHGRKFCKAAQDVCSHCGGPHVRAECADWLAAVAPTCCNCQSAKLDNTDHNAFSQECPVWRRWDTIARSSVSYC</sequence>
<gene>
    <name evidence="1" type="ORF">O3G_MSEX013250</name>
</gene>
<evidence type="ECO:0000313" key="2">
    <source>
        <dbReference type="Proteomes" id="UP000791440"/>
    </source>
</evidence>
<protein>
    <submittedName>
        <fullName evidence="1">Uncharacterized protein</fullName>
    </submittedName>
</protein>
<dbReference type="EMBL" id="JH668844">
    <property type="protein sequence ID" value="KAG6462429.1"/>
    <property type="molecule type" value="Genomic_DNA"/>
</dbReference>
<keyword evidence="2" id="KW-1185">Reference proteome</keyword>
<organism evidence="1 2">
    <name type="scientific">Manduca sexta</name>
    <name type="common">Tobacco hawkmoth</name>
    <name type="synonym">Tobacco hornworm</name>
    <dbReference type="NCBI Taxonomy" id="7130"/>
    <lineage>
        <taxon>Eukaryota</taxon>
        <taxon>Metazoa</taxon>
        <taxon>Ecdysozoa</taxon>
        <taxon>Arthropoda</taxon>
        <taxon>Hexapoda</taxon>
        <taxon>Insecta</taxon>
        <taxon>Pterygota</taxon>
        <taxon>Neoptera</taxon>
        <taxon>Endopterygota</taxon>
        <taxon>Lepidoptera</taxon>
        <taxon>Glossata</taxon>
        <taxon>Ditrysia</taxon>
        <taxon>Bombycoidea</taxon>
        <taxon>Sphingidae</taxon>
        <taxon>Sphinginae</taxon>
        <taxon>Sphingini</taxon>
        <taxon>Manduca</taxon>
    </lineage>
</organism>
<name>A0A921ZS62_MANSE</name>
<dbReference type="AlphaFoldDB" id="A0A921ZS62"/>
<evidence type="ECO:0000313" key="1">
    <source>
        <dbReference type="EMBL" id="KAG6462429.1"/>
    </source>
</evidence>
<proteinExistence type="predicted"/>
<reference evidence="1" key="1">
    <citation type="journal article" date="2016" name="Insect Biochem. Mol. Biol.">
        <title>Multifaceted biological insights from a draft genome sequence of the tobacco hornworm moth, Manduca sexta.</title>
        <authorList>
            <person name="Kanost M.R."/>
            <person name="Arrese E.L."/>
            <person name="Cao X."/>
            <person name="Chen Y.R."/>
            <person name="Chellapilla S."/>
            <person name="Goldsmith M.R."/>
            <person name="Grosse-Wilde E."/>
            <person name="Heckel D.G."/>
            <person name="Herndon N."/>
            <person name="Jiang H."/>
            <person name="Papanicolaou A."/>
            <person name="Qu J."/>
            <person name="Soulages J.L."/>
            <person name="Vogel H."/>
            <person name="Walters J."/>
            <person name="Waterhouse R.M."/>
            <person name="Ahn S.J."/>
            <person name="Almeida F.C."/>
            <person name="An C."/>
            <person name="Aqrawi P."/>
            <person name="Bretschneider A."/>
            <person name="Bryant W.B."/>
            <person name="Bucks S."/>
            <person name="Chao H."/>
            <person name="Chevignon G."/>
            <person name="Christen J.M."/>
            <person name="Clarke D.F."/>
            <person name="Dittmer N.T."/>
            <person name="Ferguson L.C.F."/>
            <person name="Garavelou S."/>
            <person name="Gordon K.H.J."/>
            <person name="Gunaratna R.T."/>
            <person name="Han Y."/>
            <person name="Hauser F."/>
            <person name="He Y."/>
            <person name="Heidel-Fischer H."/>
            <person name="Hirsh A."/>
            <person name="Hu Y."/>
            <person name="Jiang H."/>
            <person name="Kalra D."/>
            <person name="Klinner C."/>
            <person name="Konig C."/>
            <person name="Kovar C."/>
            <person name="Kroll A.R."/>
            <person name="Kuwar S.S."/>
            <person name="Lee S.L."/>
            <person name="Lehman R."/>
            <person name="Li K."/>
            <person name="Li Z."/>
            <person name="Liang H."/>
            <person name="Lovelace S."/>
            <person name="Lu Z."/>
            <person name="Mansfield J.H."/>
            <person name="McCulloch K.J."/>
            <person name="Mathew T."/>
            <person name="Morton B."/>
            <person name="Muzny D.M."/>
            <person name="Neunemann D."/>
            <person name="Ongeri F."/>
            <person name="Pauchet Y."/>
            <person name="Pu L.L."/>
            <person name="Pyrousis I."/>
            <person name="Rao X.J."/>
            <person name="Redding A."/>
            <person name="Roesel C."/>
            <person name="Sanchez-Gracia A."/>
            <person name="Schaack S."/>
            <person name="Shukla A."/>
            <person name="Tetreau G."/>
            <person name="Wang Y."/>
            <person name="Xiong G.H."/>
            <person name="Traut W."/>
            <person name="Walsh T.K."/>
            <person name="Worley K.C."/>
            <person name="Wu D."/>
            <person name="Wu W."/>
            <person name="Wu Y.Q."/>
            <person name="Zhang X."/>
            <person name="Zou Z."/>
            <person name="Zucker H."/>
            <person name="Briscoe A.D."/>
            <person name="Burmester T."/>
            <person name="Clem R.J."/>
            <person name="Feyereisen R."/>
            <person name="Grimmelikhuijzen C.J.P."/>
            <person name="Hamodrakas S.J."/>
            <person name="Hansson B.S."/>
            <person name="Huguet E."/>
            <person name="Jermiin L.S."/>
            <person name="Lan Q."/>
            <person name="Lehman H.K."/>
            <person name="Lorenzen M."/>
            <person name="Merzendorfer H."/>
            <person name="Michalopoulos I."/>
            <person name="Morton D.B."/>
            <person name="Muthukrishnan S."/>
            <person name="Oakeshott J.G."/>
            <person name="Palmer W."/>
            <person name="Park Y."/>
            <person name="Passarelli A.L."/>
            <person name="Rozas J."/>
            <person name="Schwartz L.M."/>
            <person name="Smith W."/>
            <person name="Southgate A."/>
            <person name="Vilcinskas A."/>
            <person name="Vogt R."/>
            <person name="Wang P."/>
            <person name="Werren J."/>
            <person name="Yu X.Q."/>
            <person name="Zhou J.J."/>
            <person name="Brown S.J."/>
            <person name="Scherer S.E."/>
            <person name="Richards S."/>
            <person name="Blissard G.W."/>
        </authorList>
    </citation>
    <scope>NUCLEOTIDE SEQUENCE</scope>
</reference>
<accession>A0A921ZS62</accession>
<comment type="caution">
    <text evidence="1">The sequence shown here is derived from an EMBL/GenBank/DDBJ whole genome shotgun (WGS) entry which is preliminary data.</text>
</comment>
<dbReference type="Proteomes" id="UP000791440">
    <property type="component" value="Unassembled WGS sequence"/>
</dbReference>